<accession>A0ABR8WQL6</accession>
<reference evidence="1 2" key="1">
    <citation type="submission" date="2020-08" db="EMBL/GenBank/DDBJ databases">
        <title>A Genomic Blueprint of the Chicken Gut Microbiome.</title>
        <authorList>
            <person name="Gilroy R."/>
            <person name="Ravi A."/>
            <person name="Getino M."/>
            <person name="Pursley I."/>
            <person name="Horton D.L."/>
            <person name="Alikhan N.-F."/>
            <person name="Baker D."/>
            <person name="Gharbi K."/>
            <person name="Hall N."/>
            <person name="Watson M."/>
            <person name="Adriaenssens E.M."/>
            <person name="Foster-Nyarko E."/>
            <person name="Jarju S."/>
            <person name="Secka A."/>
            <person name="Antonio M."/>
            <person name="Oren A."/>
            <person name="Chaudhuri R."/>
            <person name="La Ragione R.M."/>
            <person name="Hildebrand F."/>
            <person name="Pallen M.J."/>
        </authorList>
    </citation>
    <scope>NUCLEOTIDE SEQUENCE [LARGE SCALE GENOMIC DNA]</scope>
    <source>
        <strain evidence="1 2">Re57</strain>
    </source>
</reference>
<dbReference type="Proteomes" id="UP000651517">
    <property type="component" value="Unassembled WGS sequence"/>
</dbReference>
<keyword evidence="2" id="KW-1185">Reference proteome</keyword>
<name>A0ABR8WQL6_9MICO</name>
<comment type="caution">
    <text evidence="1">The sequence shown here is derived from an EMBL/GenBank/DDBJ whole genome shotgun (WGS) entry which is preliminary data.</text>
</comment>
<evidence type="ECO:0000313" key="1">
    <source>
        <dbReference type="EMBL" id="MBD8019358.1"/>
    </source>
</evidence>
<proteinExistence type="predicted"/>
<protein>
    <submittedName>
        <fullName evidence="1">Uncharacterized protein</fullName>
    </submittedName>
</protein>
<gene>
    <name evidence="1" type="ORF">H9634_00985</name>
</gene>
<organism evidence="1 2">
    <name type="scientific">Brevibacterium gallinarum</name>
    <dbReference type="NCBI Taxonomy" id="2762220"/>
    <lineage>
        <taxon>Bacteria</taxon>
        <taxon>Bacillati</taxon>
        <taxon>Actinomycetota</taxon>
        <taxon>Actinomycetes</taxon>
        <taxon>Micrococcales</taxon>
        <taxon>Brevibacteriaceae</taxon>
        <taxon>Brevibacterium</taxon>
    </lineage>
</organism>
<dbReference type="EMBL" id="JACSPY010000001">
    <property type="protein sequence ID" value="MBD8019358.1"/>
    <property type="molecule type" value="Genomic_DNA"/>
</dbReference>
<sequence>MEREKVEVCIYCTKLKNSSRRRAAWTAEELAWLTTAEGQAALAEIRDGAA</sequence>
<evidence type="ECO:0000313" key="2">
    <source>
        <dbReference type="Proteomes" id="UP000651517"/>
    </source>
</evidence>
<dbReference type="RefSeq" id="WP_191724961.1">
    <property type="nucleotide sequence ID" value="NZ_JACSPY010000001.1"/>
</dbReference>